<accession>A0A158J3I9</accession>
<keyword evidence="2" id="KW-1185">Reference proteome</keyword>
<sequence>MSTNWSNATWFIGSRRGVPDRRERSLSLAALRFEMQSDAYLAGQKSAQRGPEIIAFSLAETTHKRLTTVLPLCLGPCLPRQILGGVSKTAY</sequence>
<organism evidence="1 2">
    <name type="scientific">Caballeronia humi</name>
    <dbReference type="NCBI Taxonomy" id="326474"/>
    <lineage>
        <taxon>Bacteria</taxon>
        <taxon>Pseudomonadati</taxon>
        <taxon>Pseudomonadota</taxon>
        <taxon>Betaproteobacteria</taxon>
        <taxon>Burkholderiales</taxon>
        <taxon>Burkholderiaceae</taxon>
        <taxon>Caballeronia</taxon>
    </lineage>
</organism>
<evidence type="ECO:0000313" key="2">
    <source>
        <dbReference type="Proteomes" id="UP000054977"/>
    </source>
</evidence>
<dbReference type="Proteomes" id="UP000054977">
    <property type="component" value="Unassembled WGS sequence"/>
</dbReference>
<dbReference type="AlphaFoldDB" id="A0A158J3I9"/>
<proteinExistence type="predicted"/>
<reference evidence="1" key="1">
    <citation type="submission" date="2016-01" db="EMBL/GenBank/DDBJ databases">
        <authorList>
            <person name="Peeters C."/>
        </authorList>
    </citation>
    <scope>NUCLEOTIDE SEQUENCE [LARGE SCALE GENOMIC DNA]</scope>
    <source>
        <strain evidence="1">LMG 22934</strain>
    </source>
</reference>
<comment type="caution">
    <text evidence="1">The sequence shown here is derived from an EMBL/GenBank/DDBJ whole genome shotgun (WGS) entry which is preliminary data.</text>
</comment>
<protein>
    <submittedName>
        <fullName evidence="1">Uncharacterized protein</fullName>
    </submittedName>
</protein>
<gene>
    <name evidence="1" type="ORF">AWB65_05892</name>
</gene>
<name>A0A158J3I9_9BURK</name>
<dbReference type="EMBL" id="FCNW02000056">
    <property type="protein sequence ID" value="SAL63426.1"/>
    <property type="molecule type" value="Genomic_DNA"/>
</dbReference>
<evidence type="ECO:0000313" key="1">
    <source>
        <dbReference type="EMBL" id="SAL63426.1"/>
    </source>
</evidence>